<evidence type="ECO:0000313" key="2">
    <source>
        <dbReference type="EMBL" id="GJJ06537.1"/>
    </source>
</evidence>
<dbReference type="Gene3D" id="3.40.50.720">
    <property type="entry name" value="NAD(P)-binding Rossmann-like Domain"/>
    <property type="match status" value="1"/>
</dbReference>
<dbReference type="Pfam" id="PF05368">
    <property type="entry name" value="NmrA"/>
    <property type="match status" value="1"/>
</dbReference>
<reference evidence="2" key="1">
    <citation type="submission" date="2021-10" db="EMBL/GenBank/DDBJ databases">
        <title>De novo Genome Assembly of Clathrus columnatus (Basidiomycota, Fungi) Using Illumina and Nanopore Sequence Data.</title>
        <authorList>
            <person name="Ogiso-Tanaka E."/>
            <person name="Itagaki H."/>
            <person name="Hosoya T."/>
            <person name="Hosaka K."/>
        </authorList>
    </citation>
    <scope>NUCLEOTIDE SEQUENCE</scope>
    <source>
        <strain evidence="2">MO-923</strain>
    </source>
</reference>
<name>A0AAV4ZZF8_9AGAM</name>
<dbReference type="InterPro" id="IPR036291">
    <property type="entry name" value="NAD(P)-bd_dom_sf"/>
</dbReference>
<evidence type="ECO:0000259" key="1">
    <source>
        <dbReference type="Pfam" id="PF05368"/>
    </source>
</evidence>
<dbReference type="Proteomes" id="UP001050691">
    <property type="component" value="Unassembled WGS sequence"/>
</dbReference>
<evidence type="ECO:0000313" key="3">
    <source>
        <dbReference type="Proteomes" id="UP001050691"/>
    </source>
</evidence>
<dbReference type="InterPro" id="IPR051783">
    <property type="entry name" value="NAD(P)-dependent_oxidoreduct"/>
</dbReference>
<dbReference type="PANTHER" id="PTHR48079">
    <property type="entry name" value="PROTEIN YEEZ"/>
    <property type="match status" value="1"/>
</dbReference>
<feature type="domain" description="NmrA-like" evidence="1">
    <location>
        <begin position="1"/>
        <end position="90"/>
    </location>
</feature>
<keyword evidence="3" id="KW-1185">Reference proteome</keyword>
<gene>
    <name evidence="2" type="ORF">Clacol_000729</name>
</gene>
<proteinExistence type="predicted"/>
<dbReference type="AlphaFoldDB" id="A0AAV4ZZF8"/>
<accession>A0AAV4ZZF8</accession>
<comment type="caution">
    <text evidence="2">The sequence shown here is derived from an EMBL/GenBank/DDBJ whole genome shotgun (WGS) entry which is preliminary data.</text>
</comment>
<protein>
    <recommendedName>
        <fullName evidence="1">NmrA-like domain-containing protein</fullName>
    </recommendedName>
</protein>
<dbReference type="EMBL" id="BPWL01000001">
    <property type="protein sequence ID" value="GJJ06537.1"/>
    <property type="molecule type" value="Genomic_DNA"/>
</dbReference>
<dbReference type="GO" id="GO:0004029">
    <property type="term" value="F:aldehyde dehydrogenase (NAD+) activity"/>
    <property type="evidence" value="ECO:0007669"/>
    <property type="project" value="TreeGrafter"/>
</dbReference>
<dbReference type="PANTHER" id="PTHR48079:SF6">
    <property type="entry name" value="NAD(P)-BINDING DOMAIN-CONTAINING PROTEIN-RELATED"/>
    <property type="match status" value="1"/>
</dbReference>
<dbReference type="GO" id="GO:0005737">
    <property type="term" value="C:cytoplasm"/>
    <property type="evidence" value="ECO:0007669"/>
    <property type="project" value="TreeGrafter"/>
</dbReference>
<dbReference type="InterPro" id="IPR008030">
    <property type="entry name" value="NmrA-like"/>
</dbReference>
<organism evidence="2 3">
    <name type="scientific">Clathrus columnatus</name>
    <dbReference type="NCBI Taxonomy" id="1419009"/>
    <lineage>
        <taxon>Eukaryota</taxon>
        <taxon>Fungi</taxon>
        <taxon>Dikarya</taxon>
        <taxon>Basidiomycota</taxon>
        <taxon>Agaricomycotina</taxon>
        <taxon>Agaricomycetes</taxon>
        <taxon>Phallomycetidae</taxon>
        <taxon>Phallales</taxon>
        <taxon>Clathraceae</taxon>
        <taxon>Clathrus</taxon>
    </lineage>
</organism>
<dbReference type="SUPFAM" id="SSF51735">
    <property type="entry name" value="NAD(P)-binding Rossmann-fold domains"/>
    <property type="match status" value="1"/>
</dbReference>
<sequence length="319" mass="34986">MTHRVFILGATGYIGGSVLVSILQAYPTWEITALVRSTSSVGPLKELGVHEVVIGTHEDLELIVNLTSLADVVINCADADDLPLTRAIVDGVKIRSKINASESKGKPILIHTSGTGVISDQAEGEFMESGKKIWNDNSEYDIRSIPAEQPHRLVDLEVFRADLSEYCSAYIIAPSTIYGTGTGPGNRISQQIPTAVRTAVKRSQAVHIADLTKLYLLVLSRALSRVSEPSSYAKFYFASVQEHVWGDVIRQIAQILYEIKRIPSPDVKSVSLREEPDLRYLANNSRSMSERGFSIGWKPHAPSIEETLEEDVVATLAKA</sequence>